<dbReference type="AlphaFoldDB" id="A0A5M3VX07"/>
<name>A0A5M3VX07_9ACTN</name>
<evidence type="ECO:0000256" key="1">
    <source>
        <dbReference type="SAM" id="Phobius"/>
    </source>
</evidence>
<organism evidence="2 3">
    <name type="scientific">Acrocarpospora corrugata</name>
    <dbReference type="NCBI Taxonomy" id="35763"/>
    <lineage>
        <taxon>Bacteria</taxon>
        <taxon>Bacillati</taxon>
        <taxon>Actinomycetota</taxon>
        <taxon>Actinomycetes</taxon>
        <taxon>Streptosporangiales</taxon>
        <taxon>Streptosporangiaceae</taxon>
        <taxon>Acrocarpospora</taxon>
    </lineage>
</organism>
<comment type="caution">
    <text evidence="2">The sequence shown here is derived from an EMBL/GenBank/DDBJ whole genome shotgun (WGS) entry which is preliminary data.</text>
</comment>
<reference evidence="2 3" key="1">
    <citation type="submission" date="2019-10" db="EMBL/GenBank/DDBJ databases">
        <title>Whole genome shotgun sequence of Acrocarpospora corrugata NBRC 13972.</title>
        <authorList>
            <person name="Ichikawa N."/>
            <person name="Kimura A."/>
            <person name="Kitahashi Y."/>
            <person name="Komaki H."/>
            <person name="Oguchi A."/>
        </authorList>
    </citation>
    <scope>NUCLEOTIDE SEQUENCE [LARGE SCALE GENOMIC DNA]</scope>
    <source>
        <strain evidence="2 3">NBRC 13972</strain>
    </source>
</reference>
<protein>
    <submittedName>
        <fullName evidence="2">Uncharacterized protein</fullName>
    </submittedName>
</protein>
<accession>A0A5M3VX07</accession>
<keyword evidence="1" id="KW-0812">Transmembrane</keyword>
<evidence type="ECO:0000313" key="3">
    <source>
        <dbReference type="Proteomes" id="UP000334990"/>
    </source>
</evidence>
<feature type="transmembrane region" description="Helical" evidence="1">
    <location>
        <begin position="29"/>
        <end position="48"/>
    </location>
</feature>
<dbReference type="RefSeq" id="WP_218034295.1">
    <property type="nucleotide sequence ID" value="NZ_BAAABN010000047.1"/>
</dbReference>
<dbReference type="Proteomes" id="UP000334990">
    <property type="component" value="Unassembled WGS sequence"/>
</dbReference>
<evidence type="ECO:0000313" key="2">
    <source>
        <dbReference type="EMBL" id="GES00964.1"/>
    </source>
</evidence>
<dbReference type="EMBL" id="BLAD01000047">
    <property type="protein sequence ID" value="GES00964.1"/>
    <property type="molecule type" value="Genomic_DNA"/>
</dbReference>
<gene>
    <name evidence="2" type="ORF">Acor_30280</name>
</gene>
<keyword evidence="3" id="KW-1185">Reference proteome</keyword>
<keyword evidence="1" id="KW-1133">Transmembrane helix</keyword>
<keyword evidence="1" id="KW-0472">Membrane</keyword>
<proteinExistence type="predicted"/>
<sequence>MEVSGWALGGAFADRPVLGGEVGDVDATVVTSGVFLATILGFVLYLSLSRTDEIPVTAR</sequence>